<accession>A0ABP9DWL0</accession>
<dbReference type="Proteomes" id="UP001500457">
    <property type="component" value="Unassembled WGS sequence"/>
</dbReference>
<evidence type="ECO:0000313" key="2">
    <source>
        <dbReference type="Proteomes" id="UP001500457"/>
    </source>
</evidence>
<protein>
    <submittedName>
        <fullName evidence="1">Uncharacterized protein</fullName>
    </submittedName>
</protein>
<sequence length="74" mass="8017">MRRKPEQLSAGAAFSHAAEATAAARAARLRSSAIRLEQQLAARPRRPVDLDSETEALLRARLTKSGYASAGRTR</sequence>
<gene>
    <name evidence="1" type="ORF">GCM10023203_07200</name>
</gene>
<keyword evidence="2" id="KW-1185">Reference proteome</keyword>
<dbReference type="EMBL" id="BAABHQ010000001">
    <property type="protein sequence ID" value="GAA4862211.1"/>
    <property type="molecule type" value="Genomic_DNA"/>
</dbReference>
<reference evidence="2" key="1">
    <citation type="journal article" date="2019" name="Int. J. Syst. Evol. Microbiol.">
        <title>The Global Catalogue of Microorganisms (GCM) 10K type strain sequencing project: providing services to taxonomists for standard genome sequencing and annotation.</title>
        <authorList>
            <consortium name="The Broad Institute Genomics Platform"/>
            <consortium name="The Broad Institute Genome Sequencing Center for Infectious Disease"/>
            <person name="Wu L."/>
            <person name="Ma J."/>
        </authorList>
    </citation>
    <scope>NUCLEOTIDE SEQUENCE [LARGE SCALE GENOMIC DNA]</scope>
    <source>
        <strain evidence="2">JCM 17983</strain>
    </source>
</reference>
<organism evidence="1 2">
    <name type="scientific">Actinomycetospora straminea</name>
    <dbReference type="NCBI Taxonomy" id="663607"/>
    <lineage>
        <taxon>Bacteria</taxon>
        <taxon>Bacillati</taxon>
        <taxon>Actinomycetota</taxon>
        <taxon>Actinomycetes</taxon>
        <taxon>Pseudonocardiales</taxon>
        <taxon>Pseudonocardiaceae</taxon>
        <taxon>Actinomycetospora</taxon>
    </lineage>
</organism>
<name>A0ABP9DWL0_9PSEU</name>
<comment type="caution">
    <text evidence="1">The sequence shown here is derived from an EMBL/GenBank/DDBJ whole genome shotgun (WGS) entry which is preliminary data.</text>
</comment>
<proteinExistence type="predicted"/>
<evidence type="ECO:0000313" key="1">
    <source>
        <dbReference type="EMBL" id="GAA4862211.1"/>
    </source>
</evidence>